<reference evidence="1" key="1">
    <citation type="submission" date="2023-06" db="EMBL/GenBank/DDBJ databases">
        <title>Genome-scale phylogeny and comparative genomics of the fungal order Sordariales.</title>
        <authorList>
            <consortium name="Lawrence Berkeley National Laboratory"/>
            <person name="Hensen N."/>
            <person name="Bonometti L."/>
            <person name="Westerberg I."/>
            <person name="Brannstrom I.O."/>
            <person name="Guillou S."/>
            <person name="Cros-Aarteil S."/>
            <person name="Calhoun S."/>
            <person name="Haridas S."/>
            <person name="Kuo A."/>
            <person name="Mondo S."/>
            <person name="Pangilinan J."/>
            <person name="Riley R."/>
            <person name="LaButti K."/>
            <person name="Andreopoulos B."/>
            <person name="Lipzen A."/>
            <person name="Chen C."/>
            <person name="Yanf M."/>
            <person name="Daum C."/>
            <person name="Ng V."/>
            <person name="Clum A."/>
            <person name="Steindorff A."/>
            <person name="Ohm R."/>
            <person name="Martin F."/>
            <person name="Silar P."/>
            <person name="Natvig D."/>
            <person name="Lalanne C."/>
            <person name="Gautier V."/>
            <person name="Ament-velasquez S.L."/>
            <person name="Kruys A."/>
            <person name="Hutchinson M.I."/>
            <person name="Powell A.J."/>
            <person name="Barry K."/>
            <person name="Miller A.N."/>
            <person name="Grigoriev I.V."/>
            <person name="Debuchy R."/>
            <person name="Gladieux P."/>
            <person name="Thoren M.H."/>
            <person name="Johannesson H."/>
        </authorList>
    </citation>
    <scope>NUCLEOTIDE SEQUENCE</scope>
    <source>
        <strain evidence="1">SMH3187-1</strain>
    </source>
</reference>
<proteinExistence type="predicted"/>
<dbReference type="AlphaFoldDB" id="A0AA40F763"/>
<evidence type="ECO:0000313" key="2">
    <source>
        <dbReference type="Proteomes" id="UP001172155"/>
    </source>
</evidence>
<sequence length="259" mass="28839">MPPYWGAAPTPTDPSLPATTGLVCGDWDLPDNEDELELPFAGFPGPKPILEAPLGPDINDTYAKTVAAISRQVLTDAIRHREENEYAHLSNAEVVWDKFLDVRRACRYHQGQQTVSPRPIARAPAPPQPVVPVLPRPYAPRRLTLVSPEEMGSAWESSGDDLLNLTTRVRLSRRHVRARRLAIEEPDEDGFIVPASPGPAAPSHHQPIPAAPVEEILETIVMALPWSRDEIPDLDDWLEPLSEMEEIPDLDDWLEPYSD</sequence>
<organism evidence="1 2">
    <name type="scientific">Schizothecium vesticola</name>
    <dbReference type="NCBI Taxonomy" id="314040"/>
    <lineage>
        <taxon>Eukaryota</taxon>
        <taxon>Fungi</taxon>
        <taxon>Dikarya</taxon>
        <taxon>Ascomycota</taxon>
        <taxon>Pezizomycotina</taxon>
        <taxon>Sordariomycetes</taxon>
        <taxon>Sordariomycetidae</taxon>
        <taxon>Sordariales</taxon>
        <taxon>Schizotheciaceae</taxon>
        <taxon>Schizothecium</taxon>
    </lineage>
</organism>
<dbReference type="Proteomes" id="UP001172155">
    <property type="component" value="Unassembled WGS sequence"/>
</dbReference>
<name>A0AA40F763_9PEZI</name>
<protein>
    <submittedName>
        <fullName evidence="1">Uncharacterized protein</fullName>
    </submittedName>
</protein>
<accession>A0AA40F763</accession>
<keyword evidence="2" id="KW-1185">Reference proteome</keyword>
<evidence type="ECO:0000313" key="1">
    <source>
        <dbReference type="EMBL" id="KAK0752502.1"/>
    </source>
</evidence>
<gene>
    <name evidence="1" type="ORF">B0T18DRAFT_459159</name>
</gene>
<dbReference type="EMBL" id="JAUKUD010000002">
    <property type="protein sequence ID" value="KAK0752502.1"/>
    <property type="molecule type" value="Genomic_DNA"/>
</dbReference>
<comment type="caution">
    <text evidence="1">The sequence shown here is derived from an EMBL/GenBank/DDBJ whole genome shotgun (WGS) entry which is preliminary data.</text>
</comment>